<dbReference type="NCBIfam" id="TIGR04183">
    <property type="entry name" value="Por_Secre_tail"/>
    <property type="match status" value="1"/>
</dbReference>
<organism evidence="2">
    <name type="scientific">marine metagenome</name>
    <dbReference type="NCBI Taxonomy" id="408172"/>
    <lineage>
        <taxon>unclassified sequences</taxon>
        <taxon>metagenomes</taxon>
        <taxon>ecological metagenomes</taxon>
    </lineage>
</organism>
<gene>
    <name evidence="2" type="ORF">METZ01_LOCUS125438</name>
</gene>
<dbReference type="Gene3D" id="2.60.40.4070">
    <property type="match status" value="1"/>
</dbReference>
<accession>A0A381Y6E5</accession>
<reference evidence="2" key="1">
    <citation type="submission" date="2018-05" db="EMBL/GenBank/DDBJ databases">
        <authorList>
            <person name="Lanie J.A."/>
            <person name="Ng W.-L."/>
            <person name="Kazmierczak K.M."/>
            <person name="Andrzejewski T.M."/>
            <person name="Davidsen T.M."/>
            <person name="Wayne K.J."/>
            <person name="Tettelin H."/>
            <person name="Glass J.I."/>
            <person name="Rusch D."/>
            <person name="Podicherti R."/>
            <person name="Tsui H.-C.T."/>
            <person name="Winkler M.E."/>
        </authorList>
    </citation>
    <scope>NUCLEOTIDE SEQUENCE</scope>
</reference>
<evidence type="ECO:0000313" key="2">
    <source>
        <dbReference type="EMBL" id="SVA72584.1"/>
    </source>
</evidence>
<proteinExistence type="predicted"/>
<dbReference type="InterPro" id="IPR026444">
    <property type="entry name" value="Secre_tail"/>
</dbReference>
<protein>
    <recommendedName>
        <fullName evidence="1">Secretion system C-terminal sorting domain-containing protein</fullName>
    </recommendedName>
</protein>
<dbReference type="EMBL" id="UINC01017494">
    <property type="protein sequence ID" value="SVA72584.1"/>
    <property type="molecule type" value="Genomic_DNA"/>
</dbReference>
<dbReference type="Pfam" id="PF18962">
    <property type="entry name" value="Por_Secre_tail"/>
    <property type="match status" value="1"/>
</dbReference>
<name>A0A381Y6E5_9ZZZZ</name>
<sequence>MFKRLIIHLFFSIPFLFGDNFHIISGDIIQLDDQYNLDTRTCPDVVDSCLYVCSDASTNPCHPEDLYSITIDTSTGSAETAGSRYRIYFPWEYDGMYAEKFVVTASWPCLSPTAVAATGNYAFWDVIGNGPCPGTVQGSIWYGEDCEDSNGNIGADHCKELVGRFCFIPGDTLDWPEISDQNISTDICNACWMSVPAWHLYDTGQYSDSLLSPGVCSTFDHCHHNTPDSILCGVGYLDGNDSSLVLIDQNIHPSGFSFITNYPNPFNPVTTIRYDLPENALVNITIFDMMGRQVSKLVSSHQTSGYKSVRWNATNDRGFPVNAGIYLYRIDAGQFRQTKKMVLLK</sequence>
<feature type="domain" description="Secretion system C-terminal sorting" evidence="1">
    <location>
        <begin position="262"/>
        <end position="342"/>
    </location>
</feature>
<evidence type="ECO:0000259" key="1">
    <source>
        <dbReference type="Pfam" id="PF18962"/>
    </source>
</evidence>
<dbReference type="AlphaFoldDB" id="A0A381Y6E5"/>